<keyword evidence="7 8" id="KW-0472">Membrane</keyword>
<dbReference type="Proteomes" id="UP001164286">
    <property type="component" value="Unassembled WGS sequence"/>
</dbReference>
<dbReference type="Pfam" id="PF00664">
    <property type="entry name" value="ABC_membrane"/>
    <property type="match status" value="2"/>
</dbReference>
<dbReference type="Pfam" id="PF00005">
    <property type="entry name" value="ABC_tran"/>
    <property type="match status" value="2"/>
</dbReference>
<evidence type="ECO:0000256" key="6">
    <source>
        <dbReference type="ARBA" id="ARBA00022989"/>
    </source>
</evidence>
<dbReference type="GO" id="GO:0016020">
    <property type="term" value="C:membrane"/>
    <property type="evidence" value="ECO:0007669"/>
    <property type="project" value="UniProtKB-SubCell"/>
</dbReference>
<dbReference type="SUPFAM" id="SSF90123">
    <property type="entry name" value="ABC transporter transmembrane region"/>
    <property type="match status" value="2"/>
</dbReference>
<evidence type="ECO:0000256" key="5">
    <source>
        <dbReference type="ARBA" id="ARBA00022840"/>
    </source>
</evidence>
<feature type="domain" description="ABC transmembrane type-1" evidence="10">
    <location>
        <begin position="336"/>
        <end position="627"/>
    </location>
</feature>
<evidence type="ECO:0000259" key="10">
    <source>
        <dbReference type="PROSITE" id="PS50929"/>
    </source>
</evidence>
<feature type="transmembrane region" description="Helical" evidence="8">
    <location>
        <begin position="163"/>
        <end position="187"/>
    </location>
</feature>
<evidence type="ECO:0000256" key="2">
    <source>
        <dbReference type="ARBA" id="ARBA00022448"/>
    </source>
</evidence>
<feature type="transmembrane region" description="Helical" evidence="8">
    <location>
        <begin position="98"/>
        <end position="116"/>
    </location>
</feature>
<proteinExistence type="predicted"/>
<dbReference type="Gene3D" id="3.40.50.300">
    <property type="entry name" value="P-loop containing nucleotide triphosphate hydrolases"/>
    <property type="match status" value="2"/>
</dbReference>
<dbReference type="SMART" id="SM00382">
    <property type="entry name" value="AAA"/>
    <property type="match status" value="2"/>
</dbReference>
<comment type="caution">
    <text evidence="11">The sequence shown here is derived from an EMBL/GenBank/DDBJ whole genome shotgun (WGS) entry which is preliminary data.</text>
</comment>
<name>A0AA38H353_9TREE</name>
<feature type="domain" description="ABC transporter" evidence="9">
    <location>
        <begin position="684"/>
        <end position="925"/>
    </location>
</feature>
<keyword evidence="5" id="KW-0067">ATP-binding</keyword>
<feature type="transmembrane region" description="Helical" evidence="8">
    <location>
        <begin position="128"/>
        <end position="151"/>
    </location>
</feature>
<keyword evidence="2" id="KW-0813">Transport</keyword>
<dbReference type="InterPro" id="IPR003439">
    <property type="entry name" value="ABC_transporter-like_ATP-bd"/>
</dbReference>
<reference evidence="11" key="1">
    <citation type="journal article" date="2022" name="G3 (Bethesda)">
        <title>High quality genome of the basidiomycete yeast Dioszegia hungarica PDD-24b-2 isolated from cloud water.</title>
        <authorList>
            <person name="Jarrige D."/>
            <person name="Haridas S."/>
            <person name="Bleykasten-Grosshans C."/>
            <person name="Joly M."/>
            <person name="Nadalig T."/>
            <person name="Sancelme M."/>
            <person name="Vuilleumier S."/>
            <person name="Grigoriev I.V."/>
            <person name="Amato P."/>
            <person name="Bringel F."/>
        </authorList>
    </citation>
    <scope>NUCLEOTIDE SEQUENCE</scope>
    <source>
        <strain evidence="11">PDD-24b-2</strain>
    </source>
</reference>
<dbReference type="InterPro" id="IPR017871">
    <property type="entry name" value="ABC_transporter-like_CS"/>
</dbReference>
<keyword evidence="4" id="KW-0547">Nucleotide-binding</keyword>
<comment type="subcellular location">
    <subcellularLocation>
        <location evidence="1">Membrane</location>
    </subcellularLocation>
</comment>
<keyword evidence="12" id="KW-1185">Reference proteome</keyword>
<keyword evidence="3 8" id="KW-0812">Transmembrane</keyword>
<dbReference type="GO" id="GO:0005524">
    <property type="term" value="F:ATP binding"/>
    <property type="evidence" value="ECO:0007669"/>
    <property type="project" value="UniProtKB-KW"/>
</dbReference>
<dbReference type="PROSITE" id="PS50929">
    <property type="entry name" value="ABC_TM1F"/>
    <property type="match status" value="2"/>
</dbReference>
<evidence type="ECO:0000256" key="4">
    <source>
        <dbReference type="ARBA" id="ARBA00022741"/>
    </source>
</evidence>
<dbReference type="SUPFAM" id="SSF52540">
    <property type="entry name" value="P-loop containing nucleoside triphosphate hydrolases"/>
    <property type="match status" value="2"/>
</dbReference>
<dbReference type="InterPro" id="IPR011527">
    <property type="entry name" value="ABC1_TM_dom"/>
</dbReference>
<dbReference type="RefSeq" id="XP_052941761.1">
    <property type="nucleotide sequence ID" value="XM_053086376.1"/>
</dbReference>
<feature type="transmembrane region" description="Helical" evidence="8">
    <location>
        <begin position="12"/>
        <end position="34"/>
    </location>
</feature>
<dbReference type="InterPro" id="IPR036640">
    <property type="entry name" value="ABC1_TM_sf"/>
</dbReference>
<evidence type="ECO:0000259" key="9">
    <source>
        <dbReference type="PROSITE" id="PS50893"/>
    </source>
</evidence>
<dbReference type="PANTHER" id="PTHR24223:SF415">
    <property type="entry name" value="FI20190P1"/>
    <property type="match status" value="1"/>
</dbReference>
<dbReference type="InterPro" id="IPR003593">
    <property type="entry name" value="AAA+_ATPase"/>
</dbReference>
<dbReference type="InterPro" id="IPR050173">
    <property type="entry name" value="ABC_transporter_C-like"/>
</dbReference>
<dbReference type="Gene3D" id="1.20.1560.10">
    <property type="entry name" value="ABC transporter type 1, transmembrane domain"/>
    <property type="match status" value="2"/>
</dbReference>
<evidence type="ECO:0008006" key="13">
    <source>
        <dbReference type="Google" id="ProtNLM"/>
    </source>
</evidence>
<feature type="transmembrane region" description="Helical" evidence="8">
    <location>
        <begin position="998"/>
        <end position="1016"/>
    </location>
</feature>
<feature type="transmembrane region" description="Helical" evidence="8">
    <location>
        <begin position="1095"/>
        <end position="1123"/>
    </location>
</feature>
<evidence type="ECO:0000256" key="7">
    <source>
        <dbReference type="ARBA" id="ARBA00023136"/>
    </source>
</evidence>
<feature type="transmembrane region" description="Helical" evidence="8">
    <location>
        <begin position="565"/>
        <end position="588"/>
    </location>
</feature>
<gene>
    <name evidence="11" type="ORF">MKK02DRAFT_21190</name>
</gene>
<dbReference type="FunFam" id="3.40.50.300:FF:001354">
    <property type="entry name" value="ATP-binding cassette (ABC) transporter, putative"/>
    <property type="match status" value="1"/>
</dbReference>
<accession>A0AA38H353</accession>
<feature type="domain" description="ABC transmembrane type-1" evidence="10">
    <location>
        <begin position="1035"/>
        <end position="1251"/>
    </location>
</feature>
<feature type="transmembrane region" description="Helical" evidence="8">
    <location>
        <begin position="199"/>
        <end position="217"/>
    </location>
</feature>
<evidence type="ECO:0000256" key="8">
    <source>
        <dbReference type="SAM" id="Phobius"/>
    </source>
</evidence>
<organism evidence="11 12">
    <name type="scientific">Dioszegia hungarica</name>
    <dbReference type="NCBI Taxonomy" id="4972"/>
    <lineage>
        <taxon>Eukaryota</taxon>
        <taxon>Fungi</taxon>
        <taxon>Dikarya</taxon>
        <taxon>Basidiomycota</taxon>
        <taxon>Agaricomycotina</taxon>
        <taxon>Tremellomycetes</taxon>
        <taxon>Tremellales</taxon>
        <taxon>Bulleribasidiaceae</taxon>
        <taxon>Dioszegia</taxon>
    </lineage>
</organism>
<sequence>MSEPSSHSATTSPWLVVAQSVLLAVLVLFTLWSLAHIRATSNKREGSHVRLPDETHAPATRLEDFDRKLLEKLDDTPIDDGDFVDEDAFWSRIAPWRIALLLSILASIGMQGLRSYKIFIAPGPVSTWALVPTVLMVCVQSYQFAIAILYLSVSKVDFHMSLTWHLFTITALHLIHTYLLTFGRYLARSDNSPLTPTEYVSVGLALLCWLIAGVIPCEPRRRADLSKVYTAAVEKAMNDEQTILSPSSNTSNMLSEYSVGIISQALMLWVTPVLVGISKSEQIDVQDLPGVHQSIRAQPTVENASRYSTAQASSKRFGSTLAVLYKIWLPQWRTALAAIAIALLSVPVWYVPHLALQNVLYSLEQDGNRRSAAAWGIILVISRLAVIILRMIETNLCVLHSTYFTPRVRTFARYLLYSKILTRNIFAQAHSGTRKAVTSKADVLNLASTDSTAIGHLGITVMNLVRCQLELVLGGMYVWLLLGPSGLWGLSTLLITSVPAYFITKLQYTIFEKRLAVSDKKISLMQEAVQSIFMIKVMAAERFWYKRIRDVRDLEFRRLTQARMLGFISGMLYSASPTIIVVVAFAHYTLMSKNTLSATIAFTSIAVFEQLRPVLMGVPKRMADCLQETLSAKRIGAFLDAGNVEYMQEPHAEGANAELIEPLMVKGTVAWYDDSMTYQNGPAVHENPLNSPCQASFRLQDVDIKFPRGEISLIAGKSGSGKTLLLLALLGEAHLVDGYITYVPSAMMDPDVAKTDCWYLIPNSTAYVPQTAWLQSQSIRDNILFGLPLNMKRYRDVLYAVGLLPDLELLVDSDLTEIGERGKILSGGQKARVSLARAVYSRASIVLLDDVISAVDAETSAHIVKYCLEGPLMANRTVIIASHAVEALAPISKKSIFLDAGCLVWQGCGSDLLTSEHMAHLKTQSPTQTTEDVVEGKLTSADGLGRRCSIQTYTADSFEIKEALSRTPKHLVLDELRSKGNIQTKFWREIVAFNGGPFFYFVLVVFLLASTLFPIAERRVLEERVPPYRTPSKQFQLIHQIHSEMLSAVLCAKMAFFTRTRAGSIIQRFGKDLSPTDVLDCSERMGETAQNTDTLVVIALASVAYYGGWLFIAITLMVFTALYKPTIWYRSAGLQNRRLDSVLPGPQNAIYAETLAGTAVIRAFGVQSIFVNHLLRNLNLQITTFGWRMYIARWLQLHVQLLDIAVIATALFVILTNDHISASTAGFILAFAGTVSSQANQLLVLIRDFELDAVSLERTSEFRHLEQEVYGQRLDLPEPVSTSEVYREWPRTGNVEIDGLSARYGPDLPEILHRVSFSIQSGQRVGIVGATGSGKSTLAKALFSFVDVTAGRILIDGLDIADIPLNKVRSELGIIAQDPILLSGTLRLNLDIEGKYIDEQLYDALHQVQLVKKKGCPGSSGIAPVEDEAVNPVTLSPASSSATVVIEQDEAISIFNNLDYEISSGGDNLSAGQKQLVVLARALLKKHKILIMDEATASIDSATDAEISRVVHEEFEGATILIIAHRLRTIIPCSTILVMDKGTIVQQGPAYSLVRQEGKFQQLCMAAGMEEYHQLVAMAEREAKKNQLVDVDL</sequence>
<dbReference type="PROSITE" id="PS00211">
    <property type="entry name" value="ABC_TRANSPORTER_1"/>
    <property type="match status" value="2"/>
</dbReference>
<feature type="transmembrane region" description="Helical" evidence="8">
    <location>
        <begin position="476"/>
        <end position="502"/>
    </location>
</feature>
<feature type="domain" description="ABC transporter" evidence="9">
    <location>
        <begin position="1295"/>
        <end position="1566"/>
    </location>
</feature>
<keyword evidence="6 8" id="KW-1133">Transmembrane helix</keyword>
<dbReference type="InterPro" id="IPR027417">
    <property type="entry name" value="P-loop_NTPase"/>
</dbReference>
<dbReference type="CDD" id="cd03250">
    <property type="entry name" value="ABCC_MRP_domain1"/>
    <property type="match status" value="1"/>
</dbReference>
<protein>
    <recommendedName>
        <fullName evidence="13">P-loop containing nucleoside triphosphate hydrolase protein</fullName>
    </recommendedName>
</protein>
<feature type="transmembrane region" description="Helical" evidence="8">
    <location>
        <begin position="334"/>
        <end position="352"/>
    </location>
</feature>
<dbReference type="PROSITE" id="PS50893">
    <property type="entry name" value="ABC_TRANSPORTER_2"/>
    <property type="match status" value="2"/>
</dbReference>
<evidence type="ECO:0000313" key="12">
    <source>
        <dbReference type="Proteomes" id="UP001164286"/>
    </source>
</evidence>
<dbReference type="GO" id="GO:0140359">
    <property type="term" value="F:ABC-type transporter activity"/>
    <property type="evidence" value="ECO:0007669"/>
    <property type="project" value="InterPro"/>
</dbReference>
<feature type="transmembrane region" description="Helical" evidence="8">
    <location>
        <begin position="372"/>
        <end position="392"/>
    </location>
</feature>
<dbReference type="EMBL" id="JAKWFO010000016">
    <property type="protein sequence ID" value="KAI9631984.1"/>
    <property type="molecule type" value="Genomic_DNA"/>
</dbReference>
<dbReference type="PANTHER" id="PTHR24223">
    <property type="entry name" value="ATP-BINDING CASSETTE SUB-FAMILY C"/>
    <property type="match status" value="1"/>
</dbReference>
<evidence type="ECO:0000256" key="1">
    <source>
        <dbReference type="ARBA" id="ARBA00004370"/>
    </source>
</evidence>
<dbReference type="GeneID" id="77725577"/>
<evidence type="ECO:0000313" key="11">
    <source>
        <dbReference type="EMBL" id="KAI9631984.1"/>
    </source>
</evidence>
<dbReference type="GO" id="GO:0016887">
    <property type="term" value="F:ATP hydrolysis activity"/>
    <property type="evidence" value="ECO:0007669"/>
    <property type="project" value="InterPro"/>
</dbReference>
<evidence type="ECO:0000256" key="3">
    <source>
        <dbReference type="ARBA" id="ARBA00022692"/>
    </source>
</evidence>